<dbReference type="PATRIC" id="fig|1254432.3.peg.6045"/>
<dbReference type="PRINTS" id="PR00116">
    <property type="entry name" value="ARGINASE"/>
</dbReference>
<dbReference type="GO" id="GO:0046872">
    <property type="term" value="F:metal ion binding"/>
    <property type="evidence" value="ECO:0007669"/>
    <property type="project" value="UniProtKB-KW"/>
</dbReference>
<feature type="compositionally biased region" description="Basic and acidic residues" evidence="5">
    <location>
        <begin position="1"/>
        <end position="19"/>
    </location>
</feature>
<keyword evidence="3 4" id="KW-0378">Hydrolase</keyword>
<dbReference type="PROSITE" id="PS01053">
    <property type="entry name" value="ARGINASE_1"/>
    <property type="match status" value="1"/>
</dbReference>
<dbReference type="PANTHER" id="PTHR11358">
    <property type="entry name" value="ARGINASE/AGMATINASE"/>
    <property type="match status" value="1"/>
</dbReference>
<accession>S4XJ56</accession>
<dbReference type="Pfam" id="PF00491">
    <property type="entry name" value="Arginase"/>
    <property type="match status" value="1"/>
</dbReference>
<dbReference type="KEGG" id="scu:SCE1572_26720"/>
<evidence type="ECO:0000256" key="2">
    <source>
        <dbReference type="ARBA" id="ARBA00022723"/>
    </source>
</evidence>
<dbReference type="InterPro" id="IPR023696">
    <property type="entry name" value="Ureohydrolase_dom_sf"/>
</dbReference>
<dbReference type="STRING" id="1254432.SCE1572_26720"/>
<evidence type="ECO:0000313" key="7">
    <source>
        <dbReference type="Proteomes" id="UP000014803"/>
    </source>
</evidence>
<dbReference type="RefSeq" id="WP_020737261.1">
    <property type="nucleotide sequence ID" value="NC_021658.1"/>
</dbReference>
<dbReference type="CDD" id="cd11593">
    <property type="entry name" value="Agmatinase-like_2"/>
    <property type="match status" value="1"/>
</dbReference>
<sequence length="415" mass="45140">MSRARCDRRYAPRAGDRPGRGRGSAGALRSAAARSGALRRAPARVRRAWLALDDPCANRQRGRVSSSPLGFDPNGPAVGHGIYGLPHTAEDARVVLIPVPWEPTVSYRRGAAKGPAAILRASRQIDLFDLHTGRPYEQGIAMLDVDPDIVRWNAEACAAAEPVIAAQGEVAGDRDLEARLAAVNALSRRLNERVAEIAKRWMERGKLVGLVGGDHSAPYGTIAAHAERYPGMGILHVDAHADLRDAYEGFTDSHASIMRNVATRHPKISRIVQVGLRDMSEDELRFIRESNGRVVAHVDAAIADRLFEGEPFHLIADAIVEDLPDDVYVTFDIDGLDPTLCPSTGTPVPGGLSFQQAVALIGRIHRSGRRIVGFDLNEVAPKDDHDEWDGNVGARLLYKLIGFTLLSQDNAQNNR</sequence>
<dbReference type="eggNOG" id="COG0010">
    <property type="taxonomic scope" value="Bacteria"/>
</dbReference>
<protein>
    <submittedName>
        <fullName evidence="6">Arginase</fullName>
    </submittedName>
</protein>
<keyword evidence="2" id="KW-0479">Metal-binding</keyword>
<dbReference type="AlphaFoldDB" id="S4XJ56"/>
<proteinExistence type="inferred from homology"/>
<name>S4XJ56_SORCE</name>
<evidence type="ECO:0000313" key="6">
    <source>
        <dbReference type="EMBL" id="AGP32554.1"/>
    </source>
</evidence>
<reference evidence="6 7" key="1">
    <citation type="journal article" date="2013" name="Sci. Rep.">
        <title>Extraordinary expansion of a Sorangium cellulosum genome from an alkaline milieu.</title>
        <authorList>
            <person name="Han K."/>
            <person name="Li Z.F."/>
            <person name="Peng R."/>
            <person name="Zhu L.P."/>
            <person name="Zhou T."/>
            <person name="Wang L.G."/>
            <person name="Li S.G."/>
            <person name="Zhang X.B."/>
            <person name="Hu W."/>
            <person name="Wu Z.H."/>
            <person name="Qin N."/>
            <person name="Li Y.Z."/>
        </authorList>
    </citation>
    <scope>NUCLEOTIDE SEQUENCE [LARGE SCALE GENOMIC DNA]</scope>
    <source>
        <strain evidence="6 7">So0157-2</strain>
    </source>
</reference>
<dbReference type="PROSITE" id="PS51409">
    <property type="entry name" value="ARGINASE_2"/>
    <property type="match status" value="1"/>
</dbReference>
<evidence type="ECO:0000256" key="3">
    <source>
        <dbReference type="ARBA" id="ARBA00022801"/>
    </source>
</evidence>
<evidence type="ECO:0000256" key="1">
    <source>
        <dbReference type="ARBA" id="ARBA00009227"/>
    </source>
</evidence>
<dbReference type="SUPFAM" id="SSF52768">
    <property type="entry name" value="Arginase/deacetylase"/>
    <property type="match status" value="1"/>
</dbReference>
<dbReference type="Gene3D" id="3.40.800.10">
    <property type="entry name" value="Ureohydrolase domain"/>
    <property type="match status" value="1"/>
</dbReference>
<evidence type="ECO:0000256" key="4">
    <source>
        <dbReference type="RuleBase" id="RU003684"/>
    </source>
</evidence>
<feature type="region of interest" description="Disordered" evidence="5">
    <location>
        <begin position="1"/>
        <end position="33"/>
    </location>
</feature>
<dbReference type="HOGENOM" id="CLU_039478_0_2_7"/>
<evidence type="ECO:0000256" key="5">
    <source>
        <dbReference type="SAM" id="MobiDB-lite"/>
    </source>
</evidence>
<dbReference type="GO" id="GO:0033389">
    <property type="term" value="P:putrescine biosynthetic process from arginine, via agmatine"/>
    <property type="evidence" value="ECO:0007669"/>
    <property type="project" value="TreeGrafter"/>
</dbReference>
<dbReference type="GO" id="GO:0008783">
    <property type="term" value="F:agmatinase activity"/>
    <property type="evidence" value="ECO:0007669"/>
    <property type="project" value="TreeGrafter"/>
</dbReference>
<organism evidence="6 7">
    <name type="scientific">Sorangium cellulosum So0157-2</name>
    <dbReference type="NCBI Taxonomy" id="1254432"/>
    <lineage>
        <taxon>Bacteria</taxon>
        <taxon>Pseudomonadati</taxon>
        <taxon>Myxococcota</taxon>
        <taxon>Polyangia</taxon>
        <taxon>Polyangiales</taxon>
        <taxon>Polyangiaceae</taxon>
        <taxon>Sorangium</taxon>
    </lineage>
</organism>
<dbReference type="PANTHER" id="PTHR11358:SF26">
    <property type="entry name" value="GUANIDINO ACID HYDROLASE, MITOCHONDRIAL"/>
    <property type="match status" value="1"/>
</dbReference>
<dbReference type="InterPro" id="IPR006035">
    <property type="entry name" value="Ureohydrolase"/>
</dbReference>
<comment type="similarity">
    <text evidence="1">Belongs to the arginase family. Agmatinase subfamily.</text>
</comment>
<dbReference type="InterPro" id="IPR020855">
    <property type="entry name" value="Ureohydrolase_Mn_BS"/>
</dbReference>
<dbReference type="Proteomes" id="UP000014803">
    <property type="component" value="Chromosome"/>
</dbReference>
<gene>
    <name evidence="6" type="ORF">SCE1572_26720</name>
</gene>
<dbReference type="EMBL" id="CP003969">
    <property type="protein sequence ID" value="AGP32554.1"/>
    <property type="molecule type" value="Genomic_DNA"/>
</dbReference>